<reference evidence="2 3" key="1">
    <citation type="submission" date="2017-10" db="EMBL/GenBank/DDBJ databases">
        <title>The draft genome sequence of Williamsia sp. BULT 1.1 isolated from the semi-arid grassland soils from South Africa.</title>
        <authorList>
            <person name="Kabwe M.H."/>
            <person name="Govender N."/>
            <person name="Mutseka Lunga P."/>
            <person name="Vikram S."/>
            <person name="Makhalanyane T.P."/>
        </authorList>
    </citation>
    <scope>NUCLEOTIDE SEQUENCE [LARGE SCALE GENOMIC DNA]</scope>
    <source>
        <strain evidence="2 3">BULT 1.1</strain>
    </source>
</reference>
<feature type="transmembrane region" description="Helical" evidence="1">
    <location>
        <begin position="55"/>
        <end position="74"/>
    </location>
</feature>
<comment type="caution">
    <text evidence="2">The sequence shown here is derived from an EMBL/GenBank/DDBJ whole genome shotgun (WGS) entry which is preliminary data.</text>
</comment>
<accession>A0A2G3PGZ5</accession>
<keyword evidence="1" id="KW-0472">Membrane</keyword>
<proteinExistence type="predicted"/>
<keyword evidence="1" id="KW-1133">Transmembrane helix</keyword>
<name>A0A2G3PGZ5_WILMA</name>
<feature type="transmembrane region" description="Helical" evidence="1">
    <location>
        <begin position="86"/>
        <end position="106"/>
    </location>
</feature>
<evidence type="ECO:0000256" key="1">
    <source>
        <dbReference type="SAM" id="Phobius"/>
    </source>
</evidence>
<feature type="transmembrane region" description="Helical" evidence="1">
    <location>
        <begin position="144"/>
        <end position="163"/>
    </location>
</feature>
<dbReference type="PANTHER" id="PTHR34989">
    <property type="entry name" value="PROTEIN HDED"/>
    <property type="match status" value="1"/>
</dbReference>
<sequence>MTNATGPTSSRTNAFVPQSFPDQLRNAVRAGLIASAIIGIIVGIVALVWPEPTLLVVALLFGITLIFTGVYRLTVAFSAKLLPTSMRVFFGIMGAIVLIAGIICLFNPGESLVLLAIVIGVGWIFQGAQEIAAGLAGAHYAPKWFLIGSGVFSVVAGIIVLFLPGAAIATFLIVGAILLVVVSVVTLLTLPRAAQTPTQAQ</sequence>
<protein>
    <recommendedName>
        <fullName evidence="4">DUF308 domain-containing protein</fullName>
    </recommendedName>
</protein>
<dbReference type="Proteomes" id="UP000225108">
    <property type="component" value="Unassembled WGS sequence"/>
</dbReference>
<dbReference type="RefSeq" id="WP_099383513.1">
    <property type="nucleotide sequence ID" value="NZ_PEBD01000010.1"/>
</dbReference>
<dbReference type="EMBL" id="PEBD01000010">
    <property type="protein sequence ID" value="PHV65084.1"/>
    <property type="molecule type" value="Genomic_DNA"/>
</dbReference>
<dbReference type="AlphaFoldDB" id="A0A2G3PGZ5"/>
<evidence type="ECO:0000313" key="2">
    <source>
        <dbReference type="EMBL" id="PHV65084.1"/>
    </source>
</evidence>
<dbReference type="PANTHER" id="PTHR34989:SF1">
    <property type="entry name" value="PROTEIN HDED"/>
    <property type="match status" value="1"/>
</dbReference>
<feature type="transmembrane region" description="Helical" evidence="1">
    <location>
        <begin position="112"/>
        <end position="132"/>
    </location>
</feature>
<feature type="transmembrane region" description="Helical" evidence="1">
    <location>
        <begin position="27"/>
        <end position="49"/>
    </location>
</feature>
<dbReference type="GO" id="GO:0005886">
    <property type="term" value="C:plasma membrane"/>
    <property type="evidence" value="ECO:0007669"/>
    <property type="project" value="TreeGrafter"/>
</dbReference>
<keyword evidence="1" id="KW-0812">Transmembrane</keyword>
<evidence type="ECO:0000313" key="3">
    <source>
        <dbReference type="Proteomes" id="UP000225108"/>
    </source>
</evidence>
<feature type="transmembrane region" description="Helical" evidence="1">
    <location>
        <begin position="169"/>
        <end position="190"/>
    </location>
</feature>
<dbReference type="InterPro" id="IPR005325">
    <property type="entry name" value="DUF308_memb"/>
</dbReference>
<dbReference type="Pfam" id="PF03729">
    <property type="entry name" value="DUF308"/>
    <property type="match status" value="1"/>
</dbReference>
<evidence type="ECO:0008006" key="4">
    <source>
        <dbReference type="Google" id="ProtNLM"/>
    </source>
</evidence>
<dbReference type="InterPro" id="IPR052712">
    <property type="entry name" value="Acid_resist_chaperone_HdeD"/>
</dbReference>
<gene>
    <name evidence="2" type="ORF">CSW57_14655</name>
</gene>
<organism evidence="2 3">
    <name type="scientific">Williamsia marianensis</name>
    <dbReference type="NCBI Taxonomy" id="85044"/>
    <lineage>
        <taxon>Bacteria</taxon>
        <taxon>Bacillati</taxon>
        <taxon>Actinomycetota</taxon>
        <taxon>Actinomycetes</taxon>
        <taxon>Mycobacteriales</taxon>
        <taxon>Nocardiaceae</taxon>
        <taxon>Williamsia</taxon>
    </lineage>
</organism>